<feature type="region of interest" description="Disordered" evidence="1">
    <location>
        <begin position="78"/>
        <end position="98"/>
    </location>
</feature>
<protein>
    <submittedName>
        <fullName evidence="2">Uncharacterized protein</fullName>
    </submittedName>
</protein>
<dbReference type="EMBL" id="OC316554">
    <property type="protein sequence ID" value="CAD7392493.1"/>
    <property type="molecule type" value="Genomic_DNA"/>
</dbReference>
<reference evidence="2" key="1">
    <citation type="submission" date="2020-11" db="EMBL/GenBank/DDBJ databases">
        <authorList>
            <person name="Tran Van P."/>
        </authorList>
    </citation>
    <scope>NUCLEOTIDE SEQUENCE</scope>
</reference>
<accession>A0A7R9CBR7</accession>
<gene>
    <name evidence="2" type="ORF">TCEB3V08_LOCUS515</name>
</gene>
<proteinExistence type="predicted"/>
<sequence length="193" mass="21729">MLVMLSSTAEDGEIEVQISVGSPTYNMGRRVIAYNDLDAPEIPEFNTVSFIKNFIKKGHGAHKLYLARLEEDKRIEAEQKKREQEDKDNIKNQSEEFQANRKVLEKKLQEAKEAIQKKSKNQKLKKKFNLTITIDIVFERGGLGHTCRSWSSTGRREKPPPVHPTEIRTSISPSSAVGLNTTSALANYATKAG</sequence>
<feature type="region of interest" description="Disordered" evidence="1">
    <location>
        <begin position="149"/>
        <end position="175"/>
    </location>
</feature>
<name>A0A7R9CBR7_TIMCR</name>
<evidence type="ECO:0000256" key="1">
    <source>
        <dbReference type="SAM" id="MobiDB-lite"/>
    </source>
</evidence>
<dbReference type="AlphaFoldDB" id="A0A7R9CBR7"/>
<evidence type="ECO:0000313" key="2">
    <source>
        <dbReference type="EMBL" id="CAD7392493.1"/>
    </source>
</evidence>
<organism evidence="2">
    <name type="scientific">Timema cristinae</name>
    <name type="common">Walking stick</name>
    <dbReference type="NCBI Taxonomy" id="61476"/>
    <lineage>
        <taxon>Eukaryota</taxon>
        <taxon>Metazoa</taxon>
        <taxon>Ecdysozoa</taxon>
        <taxon>Arthropoda</taxon>
        <taxon>Hexapoda</taxon>
        <taxon>Insecta</taxon>
        <taxon>Pterygota</taxon>
        <taxon>Neoptera</taxon>
        <taxon>Polyneoptera</taxon>
        <taxon>Phasmatodea</taxon>
        <taxon>Timematodea</taxon>
        <taxon>Timematoidea</taxon>
        <taxon>Timematidae</taxon>
        <taxon>Timema</taxon>
    </lineage>
</organism>